<dbReference type="Gene3D" id="3.30.365.10">
    <property type="entry name" value="Aldehyde oxidase/xanthine dehydrogenase, molybdopterin binding domain"/>
    <property type="match status" value="1"/>
</dbReference>
<dbReference type="RefSeq" id="WP_189050855.1">
    <property type="nucleotide sequence ID" value="NZ_BMJQ01000015.1"/>
</dbReference>
<dbReference type="SUPFAM" id="SSF56003">
    <property type="entry name" value="Molybdenum cofactor-binding domain"/>
    <property type="match status" value="1"/>
</dbReference>
<accession>A0A8J2YXM7</accession>
<protein>
    <submittedName>
        <fullName evidence="2">Uncharacterized protein</fullName>
    </submittedName>
</protein>
<dbReference type="GO" id="GO:0016491">
    <property type="term" value="F:oxidoreductase activity"/>
    <property type="evidence" value="ECO:0007669"/>
    <property type="project" value="InterPro"/>
</dbReference>
<evidence type="ECO:0000313" key="2">
    <source>
        <dbReference type="EMBL" id="GGF37296.1"/>
    </source>
</evidence>
<dbReference type="InterPro" id="IPR037165">
    <property type="entry name" value="AldOxase/xan_DH_Mopterin-bd_sf"/>
</dbReference>
<feature type="region of interest" description="Disordered" evidence="1">
    <location>
        <begin position="170"/>
        <end position="197"/>
    </location>
</feature>
<proteinExistence type="predicted"/>
<dbReference type="EMBL" id="BMJQ01000015">
    <property type="protein sequence ID" value="GGF37296.1"/>
    <property type="molecule type" value="Genomic_DNA"/>
</dbReference>
<comment type="caution">
    <text evidence="2">The sequence shown here is derived from an EMBL/GenBank/DDBJ whole genome shotgun (WGS) entry which is preliminary data.</text>
</comment>
<evidence type="ECO:0000256" key="1">
    <source>
        <dbReference type="SAM" id="MobiDB-lite"/>
    </source>
</evidence>
<dbReference type="Proteomes" id="UP000646365">
    <property type="component" value="Unassembled WGS sequence"/>
</dbReference>
<evidence type="ECO:0000313" key="3">
    <source>
        <dbReference type="Proteomes" id="UP000646365"/>
    </source>
</evidence>
<reference evidence="2" key="2">
    <citation type="submission" date="2020-09" db="EMBL/GenBank/DDBJ databases">
        <authorList>
            <person name="Sun Q."/>
            <person name="Zhou Y."/>
        </authorList>
    </citation>
    <scope>NUCLEOTIDE SEQUENCE</scope>
    <source>
        <strain evidence="2">CGMCC 1.15725</strain>
    </source>
</reference>
<organism evidence="2 3">
    <name type="scientific">Aliidongia dinghuensis</name>
    <dbReference type="NCBI Taxonomy" id="1867774"/>
    <lineage>
        <taxon>Bacteria</taxon>
        <taxon>Pseudomonadati</taxon>
        <taxon>Pseudomonadota</taxon>
        <taxon>Alphaproteobacteria</taxon>
        <taxon>Rhodospirillales</taxon>
        <taxon>Dongiaceae</taxon>
        <taxon>Aliidongia</taxon>
    </lineage>
</organism>
<dbReference type="AlphaFoldDB" id="A0A8J2YXM7"/>
<keyword evidence="3" id="KW-1185">Reference proteome</keyword>
<gene>
    <name evidence="2" type="ORF">GCM10011611_49780</name>
</gene>
<name>A0A8J2YXM7_9PROT</name>
<reference evidence="2" key="1">
    <citation type="journal article" date="2014" name="Int. J. Syst. Evol. Microbiol.">
        <title>Complete genome sequence of Corynebacterium casei LMG S-19264T (=DSM 44701T), isolated from a smear-ripened cheese.</title>
        <authorList>
            <consortium name="US DOE Joint Genome Institute (JGI-PGF)"/>
            <person name="Walter F."/>
            <person name="Albersmeier A."/>
            <person name="Kalinowski J."/>
            <person name="Ruckert C."/>
        </authorList>
    </citation>
    <scope>NUCLEOTIDE SEQUENCE</scope>
    <source>
        <strain evidence="2">CGMCC 1.15725</strain>
    </source>
</reference>
<sequence length="197" mass="21300">MDTITANRRLADAEMLDIETVTGSLVLPSNQKWAIRFNTGGTVTIVLGMRDYGRGWFSAFFASLVAARLGIPFGRIRVYYSANLPAVLRTPVPPPVRFRRSKVGPVAGAAADIIERMCDHVIGKGRSAFAAMASIGIRDIGFDQSTGRFFVLDRERSGNILDVARAAPRGASKSIELPMKSQAGDRRSNTETIPSAA</sequence>